<evidence type="ECO:0000256" key="1">
    <source>
        <dbReference type="SAM" id="Phobius"/>
    </source>
</evidence>
<organism evidence="2 3">
    <name type="scientific">Ambispora gerdemannii</name>
    <dbReference type="NCBI Taxonomy" id="144530"/>
    <lineage>
        <taxon>Eukaryota</taxon>
        <taxon>Fungi</taxon>
        <taxon>Fungi incertae sedis</taxon>
        <taxon>Mucoromycota</taxon>
        <taxon>Glomeromycotina</taxon>
        <taxon>Glomeromycetes</taxon>
        <taxon>Archaeosporales</taxon>
        <taxon>Ambisporaceae</taxon>
        <taxon>Ambispora</taxon>
    </lineage>
</organism>
<reference evidence="2" key="1">
    <citation type="submission" date="2021-06" db="EMBL/GenBank/DDBJ databases">
        <authorList>
            <person name="Kallberg Y."/>
            <person name="Tangrot J."/>
            <person name="Rosling A."/>
        </authorList>
    </citation>
    <scope>NUCLEOTIDE SEQUENCE</scope>
    <source>
        <strain evidence="2">MT106</strain>
    </source>
</reference>
<comment type="caution">
    <text evidence="2">The sequence shown here is derived from an EMBL/GenBank/DDBJ whole genome shotgun (WGS) entry which is preliminary data.</text>
</comment>
<proteinExistence type="predicted"/>
<keyword evidence="1" id="KW-0472">Membrane</keyword>
<keyword evidence="1" id="KW-1133">Transmembrane helix</keyword>
<dbReference type="EMBL" id="CAJVPL010001792">
    <property type="protein sequence ID" value="CAG8587776.1"/>
    <property type="molecule type" value="Genomic_DNA"/>
</dbReference>
<dbReference type="OrthoDB" id="2328672at2759"/>
<dbReference type="AlphaFoldDB" id="A0A9N9C4Q2"/>
<sequence>MVKENLIPIENKKPFETVYELKNEIPSYEEFMKTYENDANLNYNDLSGGSVVPCPATDCPDVGRGPVYNWVHSTDWGDIKISDCANMKCEKQRKQIKDNKVVRLISGPEDAEECFSIVLLGFVGTMKNKPDFLREEIKKEFYEEVTEGRGEKIIKDVINSKDDLTPGSPEYAEELGSFFSRIQGTLASEREIELSLKGKTYEDIEVESKFGKGSGDKEVQRSTSSGGVSLVPVVYDFYGEIKKEENVLIRKTLRLGDRDYNSAKRELISQPGKVYRVGYFNEKEQAEINAIFPSTPTSQSIRQELVNDILQNIDKWKIEDKVVSHTYNAGKWYRGKPEPVLIRQDAEEIKYDQSTGEIIIQSGKLYRVQEDLTEAEQKAIGYKSEQKLQNSSVSTTQKNNDNSIGKGGIMAIISVASALLIGGLAVVKKQLNKKVKK</sequence>
<dbReference type="Proteomes" id="UP000789831">
    <property type="component" value="Unassembled WGS sequence"/>
</dbReference>
<accession>A0A9N9C4Q2</accession>
<keyword evidence="3" id="KW-1185">Reference proteome</keyword>
<feature type="transmembrane region" description="Helical" evidence="1">
    <location>
        <begin position="407"/>
        <end position="427"/>
    </location>
</feature>
<evidence type="ECO:0000313" key="2">
    <source>
        <dbReference type="EMBL" id="CAG8587776.1"/>
    </source>
</evidence>
<keyword evidence="1" id="KW-0812">Transmembrane</keyword>
<protein>
    <submittedName>
        <fullName evidence="2">11705_t:CDS:1</fullName>
    </submittedName>
</protein>
<gene>
    <name evidence="2" type="ORF">AGERDE_LOCUS8451</name>
</gene>
<evidence type="ECO:0000313" key="3">
    <source>
        <dbReference type="Proteomes" id="UP000789831"/>
    </source>
</evidence>
<name>A0A9N9C4Q2_9GLOM</name>